<dbReference type="AlphaFoldDB" id="A0A7W8AA92"/>
<dbReference type="Proteomes" id="UP000568380">
    <property type="component" value="Unassembled WGS sequence"/>
</dbReference>
<dbReference type="EMBL" id="JACHIN010000010">
    <property type="protein sequence ID" value="MBB5081530.1"/>
    <property type="molecule type" value="Genomic_DNA"/>
</dbReference>
<reference evidence="2 3" key="1">
    <citation type="submission" date="2020-08" db="EMBL/GenBank/DDBJ databases">
        <title>Genomic Encyclopedia of Type Strains, Phase IV (KMG-IV): sequencing the most valuable type-strain genomes for metagenomic binning, comparative biology and taxonomic classification.</title>
        <authorList>
            <person name="Goeker M."/>
        </authorList>
    </citation>
    <scope>NUCLEOTIDE SEQUENCE [LARGE SCALE GENOMIC DNA]</scope>
    <source>
        <strain evidence="2 3">DSM 45385</strain>
    </source>
</reference>
<comment type="caution">
    <text evidence="2">The sequence shown here is derived from an EMBL/GenBank/DDBJ whole genome shotgun (WGS) entry which is preliminary data.</text>
</comment>
<protein>
    <submittedName>
        <fullName evidence="2">Uncharacterized protein</fullName>
    </submittedName>
</protein>
<evidence type="ECO:0000313" key="2">
    <source>
        <dbReference type="EMBL" id="MBB5081530.1"/>
    </source>
</evidence>
<name>A0A7W8AA92_9ACTN</name>
<sequence length="96" mass="10396">MIESLRAQSVTWAQLAPALEVRSRQSAERRCLSPRGDPSEHADTTRDRPTARPDHRAAAAARVAIELPHGHRPPAPMRQPGSTTTAWNATPTASPS</sequence>
<proteinExistence type="predicted"/>
<evidence type="ECO:0000256" key="1">
    <source>
        <dbReference type="SAM" id="MobiDB-lite"/>
    </source>
</evidence>
<organism evidence="2 3">
    <name type="scientific">Nonomuraea endophytica</name>
    <dbReference type="NCBI Taxonomy" id="714136"/>
    <lineage>
        <taxon>Bacteria</taxon>
        <taxon>Bacillati</taxon>
        <taxon>Actinomycetota</taxon>
        <taxon>Actinomycetes</taxon>
        <taxon>Streptosporangiales</taxon>
        <taxon>Streptosporangiaceae</taxon>
        <taxon>Nonomuraea</taxon>
    </lineage>
</organism>
<feature type="region of interest" description="Disordered" evidence="1">
    <location>
        <begin position="20"/>
        <end position="96"/>
    </location>
</feature>
<feature type="compositionally biased region" description="Polar residues" evidence="1">
    <location>
        <begin position="80"/>
        <end position="96"/>
    </location>
</feature>
<keyword evidence="3" id="KW-1185">Reference proteome</keyword>
<accession>A0A7W8AA92</accession>
<dbReference type="RefSeq" id="WP_184968917.1">
    <property type="nucleotide sequence ID" value="NZ_JACHIN010000010.1"/>
</dbReference>
<gene>
    <name evidence="2" type="ORF">HNR40_007025</name>
</gene>
<feature type="compositionally biased region" description="Basic and acidic residues" evidence="1">
    <location>
        <begin position="21"/>
        <end position="57"/>
    </location>
</feature>
<evidence type="ECO:0000313" key="3">
    <source>
        <dbReference type="Proteomes" id="UP000568380"/>
    </source>
</evidence>